<reference evidence="2" key="1">
    <citation type="submission" date="2020-11" db="EMBL/GenBank/DDBJ databases">
        <authorList>
            <person name="Tran Van P."/>
        </authorList>
    </citation>
    <scope>NUCLEOTIDE SEQUENCE</scope>
</reference>
<sequence>MKCACLHFKFLLNVLYATPHASPIRNSRFVEQTPCCEDALLHRREVLSLVLVGGHPGTEYISEKNNIS</sequence>
<name>A0A7R9GY21_TIMPO</name>
<proteinExistence type="predicted"/>
<dbReference type="AlphaFoldDB" id="A0A7R9GY21"/>
<organism evidence="2">
    <name type="scientific">Timema poppense</name>
    <name type="common">Walking stick</name>
    <dbReference type="NCBI Taxonomy" id="170557"/>
    <lineage>
        <taxon>Eukaryota</taxon>
        <taxon>Metazoa</taxon>
        <taxon>Ecdysozoa</taxon>
        <taxon>Arthropoda</taxon>
        <taxon>Hexapoda</taxon>
        <taxon>Insecta</taxon>
        <taxon>Pterygota</taxon>
        <taxon>Neoptera</taxon>
        <taxon>Polyneoptera</taxon>
        <taxon>Phasmatodea</taxon>
        <taxon>Timematodea</taxon>
        <taxon>Timematoidea</taxon>
        <taxon>Timematidae</taxon>
        <taxon>Timema</taxon>
    </lineage>
</organism>
<evidence type="ECO:0000256" key="1">
    <source>
        <dbReference type="SAM" id="SignalP"/>
    </source>
</evidence>
<evidence type="ECO:0000313" key="2">
    <source>
        <dbReference type="EMBL" id="CAD7401778.1"/>
    </source>
</evidence>
<feature type="chain" id="PRO_5031279059" description="Secreted protein" evidence="1">
    <location>
        <begin position="18"/>
        <end position="68"/>
    </location>
</feature>
<evidence type="ECO:0008006" key="3">
    <source>
        <dbReference type="Google" id="ProtNLM"/>
    </source>
</evidence>
<accession>A0A7R9GY21</accession>
<feature type="signal peptide" evidence="1">
    <location>
        <begin position="1"/>
        <end position="17"/>
    </location>
</feature>
<keyword evidence="1" id="KW-0732">Signal</keyword>
<protein>
    <recommendedName>
        <fullName evidence="3">Secreted protein</fullName>
    </recommendedName>
</protein>
<gene>
    <name evidence="2" type="ORF">TPSB3V08_LOCUS3251</name>
</gene>
<dbReference type="EMBL" id="OD001408">
    <property type="protein sequence ID" value="CAD7401778.1"/>
    <property type="molecule type" value="Genomic_DNA"/>
</dbReference>